<organism evidence="4 5">
    <name type="scientific">Streptomyces turgidiscabies (strain Car8)</name>
    <dbReference type="NCBI Taxonomy" id="698760"/>
    <lineage>
        <taxon>Bacteria</taxon>
        <taxon>Bacillati</taxon>
        <taxon>Actinomycetota</taxon>
        <taxon>Actinomycetes</taxon>
        <taxon>Kitasatosporales</taxon>
        <taxon>Streptomycetaceae</taxon>
        <taxon>Streptomyces</taxon>
    </lineage>
</organism>
<evidence type="ECO:0000256" key="1">
    <source>
        <dbReference type="SAM" id="MobiDB-lite"/>
    </source>
</evidence>
<name>L7F841_STRT8</name>
<accession>L7F841</accession>
<dbReference type="Pfam" id="PF15521">
    <property type="entry name" value="Ntox11"/>
    <property type="match status" value="2"/>
</dbReference>
<feature type="compositionally biased region" description="Basic and acidic residues" evidence="1">
    <location>
        <begin position="442"/>
        <end position="455"/>
    </location>
</feature>
<dbReference type="AlphaFoldDB" id="L7F841"/>
<reference evidence="4 5" key="1">
    <citation type="journal article" date="2011" name="Plasmid">
        <title>Streptomyces turgidiscabies Car8 contains a modular pathogenicity island that shares virulence genes with other actinobacterial plant pathogens.</title>
        <authorList>
            <person name="Huguet-Tapia J.C."/>
            <person name="Badger J.H."/>
            <person name="Loria R."/>
            <person name="Pettis G.S."/>
        </authorList>
    </citation>
    <scope>NUCLEOTIDE SEQUENCE [LARGE SCALE GENOMIC DNA]</scope>
    <source>
        <strain evidence="4 5">Car8</strain>
    </source>
</reference>
<feature type="region of interest" description="Disordered" evidence="1">
    <location>
        <begin position="1"/>
        <end position="30"/>
    </location>
</feature>
<comment type="caution">
    <text evidence="4">The sequence shown here is derived from an EMBL/GenBank/DDBJ whole genome shotgun (WGS) entry which is preliminary data.</text>
</comment>
<feature type="compositionally biased region" description="Low complexity" evidence="1">
    <location>
        <begin position="224"/>
        <end position="238"/>
    </location>
</feature>
<dbReference type="InterPro" id="IPR029121">
    <property type="entry name" value="Ntox11"/>
</dbReference>
<keyword evidence="5" id="KW-1185">Reference proteome</keyword>
<evidence type="ECO:0000313" key="5">
    <source>
        <dbReference type="Proteomes" id="UP000010931"/>
    </source>
</evidence>
<dbReference type="Proteomes" id="UP000010931">
    <property type="component" value="Unassembled WGS sequence"/>
</dbReference>
<dbReference type="InterPro" id="IPR025295">
    <property type="entry name" value="eCIS_core_dom"/>
</dbReference>
<feature type="region of interest" description="Disordered" evidence="1">
    <location>
        <begin position="139"/>
        <end position="165"/>
    </location>
</feature>
<dbReference type="PATRIC" id="fig|698760.3.peg.3466"/>
<evidence type="ECO:0000313" key="4">
    <source>
        <dbReference type="EMBL" id="ELP67763.1"/>
    </source>
</evidence>
<dbReference type="GeneID" id="97403917"/>
<sequence length="737" mass="78742">MHSVDREHREAGGRASDATRRTKAPTAMSSAWVRHLQRVAAGGAGRETGNADRPQIQRAAVDEGLRSSSRPLDTALLGEMQERFGGADFSGVQVHDGPAAQRAAAAVEARAFTSGTHIVDGGGMSKKDWAHELAHTLDQAAGPVPGTDNGAGLSISSEGDEGERRAVSLADQVMGAPAPAPVQRLPAEHGQPSGHTEHGHVHPHAGPASVQRVGQSAVTGGSTEPEQAEQSSAAEGAGKQAMGAEVIARLSQSIELHTVQKKTKKNVFAPGTWWPEQWMSEGPARLRKTLDRRVMRGEAFNDQDLDDIKHLSEVNAEWLQKVGIGTYEQAEKYSEGGFKDWLTLPAGKRVLTATLAVRASHPAVREAGQDAPISPDYTLGRFMLTNAPGIEPREKQDLERERDQQIRETAIDTLHPAGMAPERRHPAGVPETGPTPGKGRAKKETPKETPTHEAKDARAREMLTKVLLVLQHGLKLYDPEAGAHVADYEKDVIRALAHGGRVNIRIPALSSADAPAYSLPEFLGVTQDDSSNTRAGDVVDRGFATHRTSIGANKEGRPGAFKEKGGLLASATNVVSLGADRPDLWGQDISGGGLGSKDWNGDVVLPNGSYGHMLLVHHRPTRKKDGSLQIGIETLAPHASSPVGYEHDFRSTEATANPESVMHGHKGDKVGSGGLGKNERLVELGEMGRSHASGDWRTFLDEIKQQWDAALAETEDGSKERRALYEGLVGPRAQPGS</sequence>
<gene>
    <name evidence="4" type="ORF">STRTUCAR8_09969</name>
</gene>
<feature type="compositionally biased region" description="Polar residues" evidence="1">
    <location>
        <begin position="212"/>
        <end position="222"/>
    </location>
</feature>
<feature type="compositionally biased region" description="Basic and acidic residues" evidence="1">
    <location>
        <begin position="1"/>
        <end position="20"/>
    </location>
</feature>
<dbReference type="Pfam" id="PF13699">
    <property type="entry name" value="eCIS_core"/>
    <property type="match status" value="1"/>
</dbReference>
<protein>
    <recommendedName>
        <fullName evidence="6">DUF4157 domain-containing protein</fullName>
    </recommendedName>
</protein>
<proteinExistence type="predicted"/>
<feature type="domain" description="Novel toxin 11" evidence="3">
    <location>
        <begin position="399"/>
        <end position="443"/>
    </location>
</feature>
<feature type="domain" description="eCIS core" evidence="2">
    <location>
        <begin position="71"/>
        <end position="142"/>
    </location>
</feature>
<feature type="region of interest" description="Disordered" evidence="1">
    <location>
        <begin position="418"/>
        <end position="455"/>
    </location>
</feature>
<feature type="region of interest" description="Disordered" evidence="1">
    <location>
        <begin position="180"/>
        <end position="240"/>
    </location>
</feature>
<evidence type="ECO:0008006" key="6">
    <source>
        <dbReference type="Google" id="ProtNLM"/>
    </source>
</evidence>
<evidence type="ECO:0000259" key="3">
    <source>
        <dbReference type="Pfam" id="PF15521"/>
    </source>
</evidence>
<dbReference type="RefSeq" id="WP_006377067.1">
    <property type="nucleotide sequence ID" value="NZ_AEJB01000266.1"/>
</dbReference>
<dbReference type="STRING" id="85558.T45_04495"/>
<evidence type="ECO:0000259" key="2">
    <source>
        <dbReference type="Pfam" id="PF13699"/>
    </source>
</evidence>
<feature type="domain" description="Novel toxin 11" evidence="3">
    <location>
        <begin position="583"/>
        <end position="728"/>
    </location>
</feature>
<dbReference type="EMBL" id="AEJB01000266">
    <property type="protein sequence ID" value="ELP67763.1"/>
    <property type="molecule type" value="Genomic_DNA"/>
</dbReference>